<dbReference type="InterPro" id="IPR000551">
    <property type="entry name" value="MerR-type_HTH_dom"/>
</dbReference>
<dbReference type="Pfam" id="PF10069">
    <property type="entry name" value="DICT"/>
    <property type="match status" value="1"/>
</dbReference>
<dbReference type="InterPro" id="IPR019278">
    <property type="entry name" value="DICT_dom"/>
</dbReference>
<reference evidence="4" key="1">
    <citation type="submission" date="2021-06" db="EMBL/GenBank/DDBJ databases">
        <title>Complete genome sequence of Nocardioides sp. G188.</title>
        <authorList>
            <person name="Im W.-T."/>
        </authorList>
    </citation>
    <scope>NUCLEOTIDE SEQUENCE</scope>
    <source>
        <strain evidence="4">G188</strain>
    </source>
</reference>
<dbReference type="Proteomes" id="UP000683575">
    <property type="component" value="Chromosome"/>
</dbReference>
<name>A0A975SW99_9ACTN</name>
<dbReference type="SMART" id="SM00422">
    <property type="entry name" value="HTH_MERR"/>
    <property type="match status" value="1"/>
</dbReference>
<organism evidence="4 5">
    <name type="scientific">Nocardioides panacis</name>
    <dbReference type="NCBI Taxonomy" id="2849501"/>
    <lineage>
        <taxon>Bacteria</taxon>
        <taxon>Bacillati</taxon>
        <taxon>Actinomycetota</taxon>
        <taxon>Actinomycetes</taxon>
        <taxon>Propionibacteriales</taxon>
        <taxon>Nocardioidaceae</taxon>
        <taxon>Nocardioides</taxon>
    </lineage>
</organism>
<evidence type="ECO:0000259" key="3">
    <source>
        <dbReference type="PROSITE" id="PS50937"/>
    </source>
</evidence>
<dbReference type="EMBL" id="CP077062">
    <property type="protein sequence ID" value="QWZ07097.1"/>
    <property type="molecule type" value="Genomic_DNA"/>
</dbReference>
<dbReference type="GO" id="GO:0003700">
    <property type="term" value="F:DNA-binding transcription factor activity"/>
    <property type="evidence" value="ECO:0007669"/>
    <property type="project" value="InterPro"/>
</dbReference>
<gene>
    <name evidence="4" type="ORF">KRR39_16550</name>
</gene>
<dbReference type="PANTHER" id="PTHR30204:SF69">
    <property type="entry name" value="MERR-FAMILY TRANSCRIPTIONAL REGULATOR"/>
    <property type="match status" value="1"/>
</dbReference>
<feature type="domain" description="HTH merR-type" evidence="3">
    <location>
        <begin position="12"/>
        <end position="81"/>
    </location>
</feature>
<protein>
    <submittedName>
        <fullName evidence="4">MerR family transcriptional regulator</fullName>
    </submittedName>
</protein>
<dbReference type="InterPro" id="IPR047057">
    <property type="entry name" value="MerR_fam"/>
</dbReference>
<evidence type="ECO:0000256" key="2">
    <source>
        <dbReference type="ARBA" id="ARBA00023163"/>
    </source>
</evidence>
<dbReference type="RefSeq" id="WP_216938608.1">
    <property type="nucleotide sequence ID" value="NZ_CP077062.1"/>
</dbReference>
<evidence type="ECO:0000313" key="5">
    <source>
        <dbReference type="Proteomes" id="UP000683575"/>
    </source>
</evidence>
<sequence>MNLNPATAQPPGLTIGELATRTGLAPATLRMWESRHGFPRPQRLDSGHRRYDEHDVDLVRQVVRRRDGGARLEVAIAGVVLAEATVGSAPGAPSVYAAMRRQHPQLQPQRLRKSTLLALSWAIEDECCVRAERPMIFGAFQKEPYYRAAEERWTELARVSRATIVFADFGAEPAPVERTTFVDLPEDAPMRREWAVVCDAADHPAMLTAWELPGQSTVPDRQRLFESIWTVEPAAVRDAARACAQVAQQLGHPEGAPLLYELAEDPAPPPAGLLSATSLLNRVVAYVDRAR</sequence>
<keyword evidence="5" id="KW-1185">Reference proteome</keyword>
<keyword evidence="2" id="KW-0804">Transcription</keyword>
<evidence type="ECO:0000256" key="1">
    <source>
        <dbReference type="ARBA" id="ARBA00023015"/>
    </source>
</evidence>
<dbReference type="PROSITE" id="PS50937">
    <property type="entry name" value="HTH_MERR_2"/>
    <property type="match status" value="1"/>
</dbReference>
<proteinExistence type="predicted"/>
<dbReference type="AlphaFoldDB" id="A0A975SW99"/>
<keyword evidence="1" id="KW-0805">Transcription regulation</keyword>
<dbReference type="Pfam" id="PF13411">
    <property type="entry name" value="MerR_1"/>
    <property type="match status" value="1"/>
</dbReference>
<dbReference type="GO" id="GO:0003677">
    <property type="term" value="F:DNA binding"/>
    <property type="evidence" value="ECO:0007669"/>
    <property type="project" value="InterPro"/>
</dbReference>
<dbReference type="KEGG" id="nps:KRR39_16550"/>
<dbReference type="PANTHER" id="PTHR30204">
    <property type="entry name" value="REDOX-CYCLING DRUG-SENSING TRANSCRIPTIONAL ACTIVATOR SOXR"/>
    <property type="match status" value="1"/>
</dbReference>
<evidence type="ECO:0000313" key="4">
    <source>
        <dbReference type="EMBL" id="QWZ07097.1"/>
    </source>
</evidence>
<accession>A0A975SW99</accession>